<gene>
    <name evidence="5" type="ORF">SAMN05216243_1949</name>
</gene>
<protein>
    <submittedName>
        <fullName evidence="5">NitT/TauT family transport system ATP-binding protein</fullName>
    </submittedName>
</protein>
<feature type="domain" description="ABC transporter" evidence="4">
    <location>
        <begin position="4"/>
        <end position="235"/>
    </location>
</feature>
<accession>A0A1G8Z1H0</accession>
<name>A0A1G8Z1H0_9BACI</name>
<evidence type="ECO:0000256" key="3">
    <source>
        <dbReference type="ARBA" id="ARBA00022840"/>
    </source>
</evidence>
<evidence type="ECO:0000256" key="2">
    <source>
        <dbReference type="ARBA" id="ARBA00022741"/>
    </source>
</evidence>
<dbReference type="SMART" id="SM00382">
    <property type="entry name" value="AAA"/>
    <property type="match status" value="1"/>
</dbReference>
<organism evidence="5 6">
    <name type="scientific">Sediminibacillus albus</name>
    <dbReference type="NCBI Taxonomy" id="407036"/>
    <lineage>
        <taxon>Bacteria</taxon>
        <taxon>Bacillati</taxon>
        <taxon>Bacillota</taxon>
        <taxon>Bacilli</taxon>
        <taxon>Bacillales</taxon>
        <taxon>Bacillaceae</taxon>
        <taxon>Sediminibacillus</taxon>
    </lineage>
</organism>
<evidence type="ECO:0000313" key="6">
    <source>
        <dbReference type="Proteomes" id="UP000198694"/>
    </source>
</evidence>
<keyword evidence="1" id="KW-0813">Transport</keyword>
<dbReference type="InterPro" id="IPR027417">
    <property type="entry name" value="P-loop_NTPase"/>
</dbReference>
<dbReference type="RefSeq" id="WP_093213422.1">
    <property type="nucleotide sequence ID" value="NZ_FNFL01000002.1"/>
</dbReference>
<dbReference type="Pfam" id="PF00005">
    <property type="entry name" value="ABC_tran"/>
    <property type="match status" value="1"/>
</dbReference>
<dbReference type="PROSITE" id="PS00211">
    <property type="entry name" value="ABC_TRANSPORTER_1"/>
    <property type="match status" value="1"/>
</dbReference>
<dbReference type="InterPro" id="IPR050166">
    <property type="entry name" value="ABC_transporter_ATP-bind"/>
</dbReference>
<keyword evidence="6" id="KW-1185">Reference proteome</keyword>
<dbReference type="OrthoDB" id="9802264at2"/>
<evidence type="ECO:0000313" key="5">
    <source>
        <dbReference type="EMBL" id="SDK08969.1"/>
    </source>
</evidence>
<dbReference type="GO" id="GO:0005524">
    <property type="term" value="F:ATP binding"/>
    <property type="evidence" value="ECO:0007669"/>
    <property type="project" value="UniProtKB-KW"/>
</dbReference>
<dbReference type="EMBL" id="FNFL01000002">
    <property type="protein sequence ID" value="SDK08969.1"/>
    <property type="molecule type" value="Genomic_DNA"/>
</dbReference>
<dbReference type="SUPFAM" id="SSF52540">
    <property type="entry name" value="P-loop containing nucleoside triphosphate hydrolases"/>
    <property type="match status" value="1"/>
</dbReference>
<dbReference type="InterPro" id="IPR003439">
    <property type="entry name" value="ABC_transporter-like_ATP-bd"/>
</dbReference>
<dbReference type="STRING" id="407036.SAMN05216243_1949"/>
<dbReference type="GO" id="GO:0016887">
    <property type="term" value="F:ATP hydrolysis activity"/>
    <property type="evidence" value="ECO:0007669"/>
    <property type="project" value="InterPro"/>
</dbReference>
<keyword evidence="3 5" id="KW-0067">ATP-binding</keyword>
<sequence length="259" mass="29214">MSFLKLNHISHQYFHDKGYTKSVDNISMAIEEGAFISVLGPSGCGKTTLLSIISGIIQPTHGEVLLRNQPLSNTASGIGYMLQQDYLFPWKTILDNVLTGPKIQSKETEQTKDKAIQILHEIGLANVVHSYPKSLSGGMRQRAALARTLMTDPNLLLLDEPFSALDYQTKLKLEDLVSSLLKEYNKTSILVTHDIGEAIAMSDRIFLMKANPGEIAEIFEVPIEIRNLQPFQARKHLKYQLLFDRIWEELNELENKHPV</sequence>
<dbReference type="PANTHER" id="PTHR42788">
    <property type="entry name" value="TAURINE IMPORT ATP-BINDING PROTEIN-RELATED"/>
    <property type="match status" value="1"/>
</dbReference>
<keyword evidence="2" id="KW-0547">Nucleotide-binding</keyword>
<evidence type="ECO:0000259" key="4">
    <source>
        <dbReference type="PROSITE" id="PS50893"/>
    </source>
</evidence>
<dbReference type="PROSITE" id="PS50893">
    <property type="entry name" value="ABC_TRANSPORTER_2"/>
    <property type="match status" value="1"/>
</dbReference>
<dbReference type="Proteomes" id="UP000198694">
    <property type="component" value="Unassembled WGS sequence"/>
</dbReference>
<dbReference type="Gene3D" id="3.40.50.300">
    <property type="entry name" value="P-loop containing nucleotide triphosphate hydrolases"/>
    <property type="match status" value="1"/>
</dbReference>
<dbReference type="InterPro" id="IPR003593">
    <property type="entry name" value="AAA+_ATPase"/>
</dbReference>
<reference evidence="5 6" key="1">
    <citation type="submission" date="2016-10" db="EMBL/GenBank/DDBJ databases">
        <authorList>
            <person name="de Groot N.N."/>
        </authorList>
    </citation>
    <scope>NUCLEOTIDE SEQUENCE [LARGE SCALE GENOMIC DNA]</scope>
    <source>
        <strain evidence="5 6">CGMCC 1.6502</strain>
    </source>
</reference>
<dbReference type="InterPro" id="IPR017871">
    <property type="entry name" value="ABC_transporter-like_CS"/>
</dbReference>
<dbReference type="CDD" id="cd03293">
    <property type="entry name" value="ABC_NrtD_SsuB_transporters"/>
    <property type="match status" value="1"/>
</dbReference>
<proteinExistence type="predicted"/>
<dbReference type="PANTHER" id="PTHR42788:SF21">
    <property type="entry name" value="ABC TRANSPORTER ATP-BINDING PROTEIN"/>
    <property type="match status" value="1"/>
</dbReference>
<dbReference type="AlphaFoldDB" id="A0A1G8Z1H0"/>
<evidence type="ECO:0000256" key="1">
    <source>
        <dbReference type="ARBA" id="ARBA00022448"/>
    </source>
</evidence>